<evidence type="ECO:0000313" key="2">
    <source>
        <dbReference type="Proteomes" id="UP000290289"/>
    </source>
</evidence>
<proteinExistence type="predicted"/>
<dbReference type="STRING" id="3750.A0A498KBS3"/>
<sequence length="116" mass="13367">MGDPQLQDGEWEMIWSSQIVKKDGEIKFVVDILLGLKFCITGTFMKTGSRTYDLTMDDAAIIDGQFGYPVELESKFELRILYSDDKMRIGRGYTKIVFVYLRTDGVEQKKNSFMSQ</sequence>
<protein>
    <recommendedName>
        <fullName evidence="3">Plastid lipid-associated protein/fibrillin conserved domain-containing protein</fullName>
    </recommendedName>
</protein>
<gene>
    <name evidence="1" type="ORF">DVH24_038098</name>
</gene>
<name>A0A498KBS3_MALDO</name>
<dbReference type="EMBL" id="RDQH01000329">
    <property type="protein sequence ID" value="RXI03824.1"/>
    <property type="molecule type" value="Genomic_DNA"/>
</dbReference>
<accession>A0A498KBS3</accession>
<dbReference type="AlphaFoldDB" id="A0A498KBS3"/>
<evidence type="ECO:0000313" key="1">
    <source>
        <dbReference type="EMBL" id="RXI03824.1"/>
    </source>
</evidence>
<evidence type="ECO:0008006" key="3">
    <source>
        <dbReference type="Google" id="ProtNLM"/>
    </source>
</evidence>
<comment type="caution">
    <text evidence="1">The sequence shown here is derived from an EMBL/GenBank/DDBJ whole genome shotgun (WGS) entry which is preliminary data.</text>
</comment>
<organism evidence="1 2">
    <name type="scientific">Malus domestica</name>
    <name type="common">Apple</name>
    <name type="synonym">Pyrus malus</name>
    <dbReference type="NCBI Taxonomy" id="3750"/>
    <lineage>
        <taxon>Eukaryota</taxon>
        <taxon>Viridiplantae</taxon>
        <taxon>Streptophyta</taxon>
        <taxon>Embryophyta</taxon>
        <taxon>Tracheophyta</taxon>
        <taxon>Spermatophyta</taxon>
        <taxon>Magnoliopsida</taxon>
        <taxon>eudicotyledons</taxon>
        <taxon>Gunneridae</taxon>
        <taxon>Pentapetalae</taxon>
        <taxon>rosids</taxon>
        <taxon>fabids</taxon>
        <taxon>Rosales</taxon>
        <taxon>Rosaceae</taxon>
        <taxon>Amygdaloideae</taxon>
        <taxon>Maleae</taxon>
        <taxon>Malus</taxon>
    </lineage>
</organism>
<dbReference type="Proteomes" id="UP000290289">
    <property type="component" value="Chromosome 3"/>
</dbReference>
<reference evidence="1 2" key="1">
    <citation type="submission" date="2018-10" db="EMBL/GenBank/DDBJ databases">
        <title>A high-quality apple genome assembly.</title>
        <authorList>
            <person name="Hu J."/>
        </authorList>
    </citation>
    <scope>NUCLEOTIDE SEQUENCE [LARGE SCALE GENOMIC DNA]</scope>
    <source>
        <strain evidence="2">cv. HFTH1</strain>
        <tissue evidence="1">Young leaf</tissue>
    </source>
</reference>
<keyword evidence="2" id="KW-1185">Reference proteome</keyword>